<dbReference type="InterPro" id="IPR045864">
    <property type="entry name" value="aa-tRNA-synth_II/BPL/LPL"/>
</dbReference>
<dbReference type="PATRIC" id="fig|2754.20.peg.2065"/>
<dbReference type="InterPro" id="IPR033656">
    <property type="entry name" value="HisRS_anticodon"/>
</dbReference>
<evidence type="ECO:0000256" key="1">
    <source>
        <dbReference type="ARBA" id="ARBA00008226"/>
    </source>
</evidence>
<keyword evidence="3 8" id="KW-0547">Nucleotide-binding</keyword>
<proteinExistence type="inferred from homology"/>
<dbReference type="Proteomes" id="UP000027665">
    <property type="component" value="Unassembled WGS sequence"/>
</dbReference>
<dbReference type="NCBIfam" id="TIGR00442">
    <property type="entry name" value="hisS"/>
    <property type="match status" value="1"/>
</dbReference>
<dbReference type="EMBL" id="JMKI01000035">
    <property type="protein sequence ID" value="KEJ92101.1"/>
    <property type="molecule type" value="Genomic_DNA"/>
</dbReference>
<gene>
    <name evidence="8" type="primary">hisS</name>
    <name evidence="11" type="ORF">EH55_05605</name>
</gene>
<reference evidence="11 12" key="1">
    <citation type="submission" date="2014-04" db="EMBL/GenBank/DDBJ databases">
        <title>Draft Genome Sequence of Synergistes jonesii.</title>
        <authorList>
            <person name="Coil D.A."/>
            <person name="Eisen J.A."/>
            <person name="Holland-Moritz H.E."/>
        </authorList>
    </citation>
    <scope>NUCLEOTIDE SEQUENCE [LARGE SCALE GENOMIC DNA]</scope>
    <source>
        <strain evidence="11 12">78-1</strain>
    </source>
</reference>
<dbReference type="GO" id="GO:0004821">
    <property type="term" value="F:histidine-tRNA ligase activity"/>
    <property type="evidence" value="ECO:0007669"/>
    <property type="project" value="UniProtKB-UniRule"/>
</dbReference>
<dbReference type="OrthoDB" id="9800814at2"/>
<dbReference type="Pfam" id="PF13393">
    <property type="entry name" value="tRNA-synt_His"/>
    <property type="match status" value="2"/>
</dbReference>
<dbReference type="GeneID" id="90983761"/>
<evidence type="ECO:0000313" key="12">
    <source>
        <dbReference type="Proteomes" id="UP000027665"/>
    </source>
</evidence>
<evidence type="ECO:0000259" key="10">
    <source>
        <dbReference type="PROSITE" id="PS50862"/>
    </source>
</evidence>
<dbReference type="eggNOG" id="COG0124">
    <property type="taxonomic scope" value="Bacteria"/>
</dbReference>
<dbReference type="InterPro" id="IPR036621">
    <property type="entry name" value="Anticodon-bd_dom_sf"/>
</dbReference>
<dbReference type="InterPro" id="IPR006195">
    <property type="entry name" value="aa-tRNA-synth_II"/>
</dbReference>
<dbReference type="GO" id="GO:0005524">
    <property type="term" value="F:ATP binding"/>
    <property type="evidence" value="ECO:0007669"/>
    <property type="project" value="UniProtKB-UniRule"/>
</dbReference>
<evidence type="ECO:0000256" key="4">
    <source>
        <dbReference type="ARBA" id="ARBA00022840"/>
    </source>
</evidence>
<evidence type="ECO:0000256" key="6">
    <source>
        <dbReference type="ARBA" id="ARBA00023146"/>
    </source>
</evidence>
<comment type="subunit">
    <text evidence="8">Homodimer.</text>
</comment>
<comment type="caution">
    <text evidence="11">The sequence shown here is derived from an EMBL/GenBank/DDBJ whole genome shotgun (WGS) entry which is preliminary data.</text>
</comment>
<feature type="domain" description="Aminoacyl-transfer RNA synthetases class-II family profile" evidence="10">
    <location>
        <begin position="29"/>
        <end position="326"/>
    </location>
</feature>
<evidence type="ECO:0000256" key="2">
    <source>
        <dbReference type="ARBA" id="ARBA00022598"/>
    </source>
</evidence>
<dbReference type="Pfam" id="PF03129">
    <property type="entry name" value="HGTP_anticodon"/>
    <property type="match status" value="1"/>
</dbReference>
<evidence type="ECO:0000256" key="7">
    <source>
        <dbReference type="ARBA" id="ARBA00047639"/>
    </source>
</evidence>
<dbReference type="PANTHER" id="PTHR43707:SF1">
    <property type="entry name" value="HISTIDINE--TRNA LIGASE, MITOCHONDRIAL-RELATED"/>
    <property type="match status" value="1"/>
</dbReference>
<dbReference type="STRING" id="2754.EH55_05605"/>
<dbReference type="CDD" id="cd00773">
    <property type="entry name" value="HisRS-like_core"/>
    <property type="match status" value="1"/>
</dbReference>
<dbReference type="PROSITE" id="PS50862">
    <property type="entry name" value="AA_TRNA_LIGASE_II"/>
    <property type="match status" value="1"/>
</dbReference>
<dbReference type="AlphaFoldDB" id="A0A073IRK6"/>
<dbReference type="InterPro" id="IPR004154">
    <property type="entry name" value="Anticodon-bd"/>
</dbReference>
<keyword evidence="8" id="KW-0963">Cytoplasm</keyword>
<keyword evidence="4 8" id="KW-0067">ATP-binding</keyword>
<dbReference type="GO" id="GO:0006427">
    <property type="term" value="P:histidyl-tRNA aminoacylation"/>
    <property type="evidence" value="ECO:0007669"/>
    <property type="project" value="UniProtKB-UniRule"/>
</dbReference>
<dbReference type="InterPro" id="IPR041715">
    <property type="entry name" value="HisRS-like_core"/>
</dbReference>
<sequence length="416" mass="46518">MEAVKAPRGTRDILGDESWKWAYVTGVCRDVADDYGYKEVHLPIFEHTELFCRGVGDTTDIVEKEMYTFTDKGGRSVTLRPELTASMVRSYIENEMSKGPQPAKLWGIGPMFRYERPQKGRYRQFVQLDIEALGAQDALVDLEVIDFSMELYRRLGLRNLQVVLNSVGCPKCRPVYRRVLQDFLSPRFDELCDTCKSRFDRNPLRILDCKSPICKEITEDAPAVTDCLCDECREHYERLNRGLEKIGASVVHDKRLVRGLDYYTKTAYEIQSGDLGAQNAVCGGGRYDNLAEAIGGPHVPGVGFASGIERVVLTMEAQGCSFGEKPESKVYVVAAEPSARLDAMALLRELRMNRISADMDYMGRSMKGQMKAAGAAAEYACIIGTSEIEKGVVTVKNLKEGAQEELTAEQLINKLK</sequence>
<evidence type="ECO:0000256" key="8">
    <source>
        <dbReference type="HAMAP-Rule" id="MF_00127"/>
    </source>
</evidence>
<dbReference type="CDD" id="cd00859">
    <property type="entry name" value="HisRS_anticodon"/>
    <property type="match status" value="1"/>
</dbReference>
<evidence type="ECO:0000256" key="9">
    <source>
        <dbReference type="PIRSR" id="PIRSR001549-1"/>
    </source>
</evidence>
<dbReference type="InterPro" id="IPR015807">
    <property type="entry name" value="His-tRNA-ligase"/>
</dbReference>
<keyword evidence="5 8" id="KW-0648">Protein biosynthesis</keyword>
<dbReference type="PANTHER" id="PTHR43707">
    <property type="entry name" value="HISTIDYL-TRNA SYNTHETASE"/>
    <property type="match status" value="1"/>
</dbReference>
<accession>A0A073IRK6</accession>
<feature type="binding site" evidence="9">
    <location>
        <position position="131"/>
    </location>
    <ligand>
        <name>L-histidine</name>
        <dbReference type="ChEBI" id="CHEBI:57595"/>
    </ligand>
</feature>
<feature type="binding site" evidence="9">
    <location>
        <position position="258"/>
    </location>
    <ligand>
        <name>L-histidine</name>
        <dbReference type="ChEBI" id="CHEBI:57595"/>
    </ligand>
</feature>
<feature type="binding site" evidence="9">
    <location>
        <position position="127"/>
    </location>
    <ligand>
        <name>L-histidine</name>
        <dbReference type="ChEBI" id="CHEBI:57595"/>
    </ligand>
</feature>
<comment type="similarity">
    <text evidence="1 8">Belongs to the class-II aminoacyl-tRNA synthetase family.</text>
</comment>
<dbReference type="SUPFAM" id="SSF52954">
    <property type="entry name" value="Class II aaRS ABD-related"/>
    <property type="match status" value="1"/>
</dbReference>
<keyword evidence="2 8" id="KW-0436">Ligase</keyword>
<dbReference type="InterPro" id="IPR004516">
    <property type="entry name" value="HisRS/HisZ"/>
</dbReference>
<keyword evidence="12" id="KW-1185">Reference proteome</keyword>
<comment type="subcellular location">
    <subcellularLocation>
        <location evidence="8">Cytoplasm</location>
    </subcellularLocation>
</comment>
<evidence type="ECO:0000256" key="3">
    <source>
        <dbReference type="ARBA" id="ARBA00022741"/>
    </source>
</evidence>
<feature type="binding site" evidence="9">
    <location>
        <begin position="82"/>
        <end position="84"/>
    </location>
    <ligand>
        <name>L-histidine</name>
        <dbReference type="ChEBI" id="CHEBI:57595"/>
    </ligand>
</feature>
<evidence type="ECO:0000256" key="5">
    <source>
        <dbReference type="ARBA" id="ARBA00022917"/>
    </source>
</evidence>
<evidence type="ECO:0000313" key="11">
    <source>
        <dbReference type="EMBL" id="KEJ92101.1"/>
    </source>
</evidence>
<keyword evidence="6 8" id="KW-0030">Aminoacyl-tRNA synthetase</keyword>
<organism evidence="11 12">
    <name type="scientific">Synergistes jonesii</name>
    <dbReference type="NCBI Taxonomy" id="2754"/>
    <lineage>
        <taxon>Bacteria</taxon>
        <taxon>Thermotogati</taxon>
        <taxon>Synergistota</taxon>
        <taxon>Synergistia</taxon>
        <taxon>Synergistales</taxon>
        <taxon>Synergistaceae</taxon>
        <taxon>Synergistes</taxon>
    </lineage>
</organism>
<dbReference type="Gene3D" id="3.40.50.800">
    <property type="entry name" value="Anticodon-binding domain"/>
    <property type="match status" value="1"/>
</dbReference>
<comment type="catalytic activity">
    <reaction evidence="7 8">
        <text>tRNA(His) + L-histidine + ATP = L-histidyl-tRNA(His) + AMP + diphosphate + H(+)</text>
        <dbReference type="Rhea" id="RHEA:17313"/>
        <dbReference type="Rhea" id="RHEA-COMP:9665"/>
        <dbReference type="Rhea" id="RHEA-COMP:9689"/>
        <dbReference type="ChEBI" id="CHEBI:15378"/>
        <dbReference type="ChEBI" id="CHEBI:30616"/>
        <dbReference type="ChEBI" id="CHEBI:33019"/>
        <dbReference type="ChEBI" id="CHEBI:57595"/>
        <dbReference type="ChEBI" id="CHEBI:78442"/>
        <dbReference type="ChEBI" id="CHEBI:78527"/>
        <dbReference type="ChEBI" id="CHEBI:456215"/>
        <dbReference type="EC" id="6.1.1.21"/>
    </reaction>
</comment>
<name>A0A073IRK6_9BACT</name>
<dbReference type="PIRSF" id="PIRSF001549">
    <property type="entry name" value="His-tRNA_synth"/>
    <property type="match status" value="1"/>
</dbReference>
<dbReference type="EC" id="6.1.1.21" evidence="8"/>
<feature type="binding site" evidence="9">
    <location>
        <begin position="262"/>
        <end position="263"/>
    </location>
    <ligand>
        <name>L-histidine</name>
        <dbReference type="ChEBI" id="CHEBI:57595"/>
    </ligand>
</feature>
<dbReference type="RefSeq" id="WP_037976475.1">
    <property type="nucleotide sequence ID" value="NZ_JMKI01000035.1"/>
</dbReference>
<dbReference type="GO" id="GO:0005737">
    <property type="term" value="C:cytoplasm"/>
    <property type="evidence" value="ECO:0007669"/>
    <property type="project" value="UniProtKB-SubCell"/>
</dbReference>
<protein>
    <recommendedName>
        <fullName evidence="8">Histidine--tRNA ligase</fullName>
        <ecNumber evidence="8">6.1.1.21</ecNumber>
    </recommendedName>
    <alternativeName>
        <fullName evidence="8">Histidyl-tRNA synthetase</fullName>
        <shortName evidence="8">HisRS</shortName>
    </alternativeName>
</protein>
<dbReference type="Gene3D" id="3.30.930.10">
    <property type="entry name" value="Bira Bifunctional Protein, Domain 2"/>
    <property type="match status" value="1"/>
</dbReference>
<dbReference type="HAMAP" id="MF_00127">
    <property type="entry name" value="His_tRNA_synth"/>
    <property type="match status" value="1"/>
</dbReference>
<dbReference type="SUPFAM" id="SSF55681">
    <property type="entry name" value="Class II aaRS and biotin synthetases"/>
    <property type="match status" value="1"/>
</dbReference>
<feature type="binding site" evidence="9">
    <location>
        <position position="113"/>
    </location>
    <ligand>
        <name>L-histidine</name>
        <dbReference type="ChEBI" id="CHEBI:57595"/>
    </ligand>
</feature>